<evidence type="ECO:0000256" key="3">
    <source>
        <dbReference type="ARBA" id="ARBA00005842"/>
    </source>
</evidence>
<dbReference type="GO" id="GO:0006400">
    <property type="term" value="P:tRNA modification"/>
    <property type="evidence" value="ECO:0007669"/>
    <property type="project" value="TreeGrafter"/>
</dbReference>
<keyword evidence="6 10" id="KW-0547">Nucleotide-binding</keyword>
<evidence type="ECO:0000256" key="11">
    <source>
        <dbReference type="RuleBase" id="RU003783"/>
    </source>
</evidence>
<evidence type="ECO:0000256" key="4">
    <source>
        <dbReference type="ARBA" id="ARBA00022679"/>
    </source>
</evidence>
<dbReference type="InterPro" id="IPR027417">
    <property type="entry name" value="P-loop_NTPase"/>
</dbReference>
<comment type="caution">
    <text evidence="10">Lacks conserved residue(s) required for the propagation of feature annotation.</text>
</comment>
<feature type="binding site" evidence="10">
    <location>
        <begin position="15"/>
        <end position="22"/>
    </location>
    <ligand>
        <name>ATP</name>
        <dbReference type="ChEBI" id="CHEBI:30616"/>
    </ligand>
</feature>
<evidence type="ECO:0000313" key="14">
    <source>
        <dbReference type="EMBL" id="HIU94070.1"/>
    </source>
</evidence>
<evidence type="ECO:0000256" key="12">
    <source>
        <dbReference type="RuleBase" id="RU003784"/>
    </source>
</evidence>
<dbReference type="PANTHER" id="PTHR11088">
    <property type="entry name" value="TRNA DIMETHYLALLYLTRANSFERASE"/>
    <property type="match status" value="1"/>
</dbReference>
<sequence>MELTLSKQRIACIVGPTACGKTALALRVAARCGAEIVSADSVQVYRGLDIGSAKPTERERRAAPHHLIDCVEPENEAFSVSQYRDLADAAIGDIAGRGRFPLVVGGSGLYVNALVYPLNFAVPSDRAVRAALEQDYPPEDTARAWARLRQVDPATADRLHPNDRKRIIRALEVYRLSGRPLSSFGNDFSGTAGRPMRYDALMIGLTMERALLYERIDARVDRMMEAGLLEEARALAQRGLSRRLPALQSLGYRQLLDYLDGACTLPQAVAAIKQETRRFAKRQLSWFRRDGRIRWHDASALPEAELADAVAKEIINWKERGENE</sequence>
<protein>
    <recommendedName>
        <fullName evidence="10">tRNA dimethylallyltransferase</fullName>
        <ecNumber evidence="10">2.5.1.75</ecNumber>
    </recommendedName>
    <alternativeName>
        <fullName evidence="10">Dimethylallyl diphosphate:tRNA dimethylallyltransferase</fullName>
        <shortName evidence="10">DMAPP:tRNA dimethylallyltransferase</shortName>
        <shortName evidence="10">DMATase</shortName>
    </alternativeName>
    <alternativeName>
        <fullName evidence="10">Isopentenyl-diphosphate:tRNA isopentenyltransferase</fullName>
        <shortName evidence="10">IPP transferase</shortName>
        <shortName evidence="10">IPPT</shortName>
        <shortName evidence="10">IPTase</shortName>
    </alternativeName>
</protein>
<gene>
    <name evidence="10 14" type="primary">miaA</name>
    <name evidence="14" type="ORF">IAD24_02810</name>
</gene>
<keyword evidence="7 10" id="KW-0067">ATP-binding</keyword>
<evidence type="ECO:0000256" key="1">
    <source>
        <dbReference type="ARBA" id="ARBA00001946"/>
    </source>
</evidence>
<dbReference type="NCBIfam" id="TIGR00174">
    <property type="entry name" value="miaA"/>
    <property type="match status" value="1"/>
</dbReference>
<dbReference type="EC" id="2.5.1.75" evidence="10"/>
<keyword evidence="5 10" id="KW-0819">tRNA processing</keyword>
<evidence type="ECO:0000256" key="5">
    <source>
        <dbReference type="ARBA" id="ARBA00022694"/>
    </source>
</evidence>
<accession>A0A9D1N399</accession>
<evidence type="ECO:0000256" key="8">
    <source>
        <dbReference type="ARBA" id="ARBA00022842"/>
    </source>
</evidence>
<feature type="region of interest" description="Interaction with substrate tRNA" evidence="10">
    <location>
        <begin position="40"/>
        <end position="43"/>
    </location>
</feature>
<comment type="cofactor">
    <cofactor evidence="1 10">
        <name>Mg(2+)</name>
        <dbReference type="ChEBI" id="CHEBI:18420"/>
    </cofactor>
</comment>
<keyword evidence="8 10" id="KW-0460">Magnesium</keyword>
<dbReference type="AlphaFoldDB" id="A0A9D1N399"/>
<dbReference type="Gene3D" id="3.40.50.300">
    <property type="entry name" value="P-loop containing nucleotide triphosphate hydrolases"/>
    <property type="match status" value="1"/>
</dbReference>
<evidence type="ECO:0000256" key="9">
    <source>
        <dbReference type="ARBA" id="ARBA00049563"/>
    </source>
</evidence>
<feature type="site" description="Interaction with substrate tRNA" evidence="10">
    <location>
        <position position="129"/>
    </location>
</feature>
<feature type="binding site" evidence="10">
    <location>
        <begin position="17"/>
        <end position="22"/>
    </location>
    <ligand>
        <name>substrate</name>
    </ligand>
</feature>
<reference evidence="14" key="1">
    <citation type="submission" date="2020-10" db="EMBL/GenBank/DDBJ databases">
        <authorList>
            <person name="Gilroy R."/>
        </authorList>
    </citation>
    <scope>NUCLEOTIDE SEQUENCE</scope>
    <source>
        <strain evidence="14">ChiGjej2B2-16831</strain>
    </source>
</reference>
<comment type="caution">
    <text evidence="14">The sequence shown here is derived from an EMBL/GenBank/DDBJ whole genome shotgun (WGS) entry which is preliminary data.</text>
</comment>
<dbReference type="PANTHER" id="PTHR11088:SF60">
    <property type="entry name" value="TRNA DIMETHYLALLYLTRANSFERASE"/>
    <property type="match status" value="1"/>
</dbReference>
<name>A0A9D1N399_9FIRM</name>
<dbReference type="InterPro" id="IPR018022">
    <property type="entry name" value="IPT"/>
</dbReference>
<dbReference type="Proteomes" id="UP000824128">
    <property type="component" value="Unassembled WGS sequence"/>
</dbReference>
<dbReference type="Pfam" id="PF01715">
    <property type="entry name" value="IPPT"/>
    <property type="match status" value="1"/>
</dbReference>
<dbReference type="GO" id="GO:0005524">
    <property type="term" value="F:ATP binding"/>
    <property type="evidence" value="ECO:0007669"/>
    <property type="project" value="UniProtKB-UniRule"/>
</dbReference>
<dbReference type="SUPFAM" id="SSF52540">
    <property type="entry name" value="P-loop containing nucleoside triphosphate hydrolases"/>
    <property type="match status" value="2"/>
</dbReference>
<keyword evidence="4 10" id="KW-0808">Transferase</keyword>
<evidence type="ECO:0000256" key="13">
    <source>
        <dbReference type="RuleBase" id="RU003785"/>
    </source>
</evidence>
<evidence type="ECO:0000313" key="15">
    <source>
        <dbReference type="Proteomes" id="UP000824128"/>
    </source>
</evidence>
<dbReference type="EMBL" id="DVNZ01000090">
    <property type="protein sequence ID" value="HIU94070.1"/>
    <property type="molecule type" value="Genomic_DNA"/>
</dbReference>
<comment type="function">
    <text evidence="2 10 12">Catalyzes the transfer of a dimethylallyl group onto the adenine at position 37 in tRNAs that read codons beginning with uridine, leading to the formation of N6-(dimethylallyl)adenosine (i(6)A).</text>
</comment>
<dbReference type="InterPro" id="IPR039657">
    <property type="entry name" value="Dimethylallyltransferase"/>
</dbReference>
<evidence type="ECO:0000256" key="7">
    <source>
        <dbReference type="ARBA" id="ARBA00022840"/>
    </source>
</evidence>
<evidence type="ECO:0000256" key="2">
    <source>
        <dbReference type="ARBA" id="ARBA00003213"/>
    </source>
</evidence>
<dbReference type="Gene3D" id="1.10.20.140">
    <property type="match status" value="1"/>
</dbReference>
<feature type="site" description="Interaction with substrate tRNA" evidence="10">
    <location>
        <position position="107"/>
    </location>
</feature>
<dbReference type="HAMAP" id="MF_00185">
    <property type="entry name" value="IPP_trans"/>
    <property type="match status" value="1"/>
</dbReference>
<evidence type="ECO:0000256" key="6">
    <source>
        <dbReference type="ARBA" id="ARBA00022741"/>
    </source>
</evidence>
<dbReference type="GO" id="GO:0052381">
    <property type="term" value="F:tRNA dimethylallyltransferase activity"/>
    <property type="evidence" value="ECO:0007669"/>
    <property type="project" value="UniProtKB-UniRule"/>
</dbReference>
<proteinExistence type="inferred from homology"/>
<comment type="catalytic activity">
    <reaction evidence="9 10 11">
        <text>adenosine(37) in tRNA + dimethylallyl diphosphate = N(6)-dimethylallyladenosine(37) in tRNA + diphosphate</text>
        <dbReference type="Rhea" id="RHEA:26482"/>
        <dbReference type="Rhea" id="RHEA-COMP:10162"/>
        <dbReference type="Rhea" id="RHEA-COMP:10375"/>
        <dbReference type="ChEBI" id="CHEBI:33019"/>
        <dbReference type="ChEBI" id="CHEBI:57623"/>
        <dbReference type="ChEBI" id="CHEBI:74411"/>
        <dbReference type="ChEBI" id="CHEBI:74415"/>
        <dbReference type="EC" id="2.5.1.75"/>
    </reaction>
</comment>
<organism evidence="14 15">
    <name type="scientific">Candidatus Aphodomorpha intestinavium</name>
    <dbReference type="NCBI Taxonomy" id="2840672"/>
    <lineage>
        <taxon>Bacteria</taxon>
        <taxon>Bacillati</taxon>
        <taxon>Bacillota</taxon>
        <taxon>Clostridia</taxon>
        <taxon>Eubacteriales</taxon>
        <taxon>Candidatus Aphodomorpha</taxon>
    </lineage>
</organism>
<comment type="subunit">
    <text evidence="10">Monomer.</text>
</comment>
<comment type="similarity">
    <text evidence="3 10 13">Belongs to the IPP transferase family.</text>
</comment>
<reference evidence="14" key="2">
    <citation type="journal article" date="2021" name="PeerJ">
        <title>Extensive microbial diversity within the chicken gut microbiome revealed by metagenomics and culture.</title>
        <authorList>
            <person name="Gilroy R."/>
            <person name="Ravi A."/>
            <person name="Getino M."/>
            <person name="Pursley I."/>
            <person name="Horton D.L."/>
            <person name="Alikhan N.F."/>
            <person name="Baker D."/>
            <person name="Gharbi K."/>
            <person name="Hall N."/>
            <person name="Watson M."/>
            <person name="Adriaenssens E.M."/>
            <person name="Foster-Nyarko E."/>
            <person name="Jarju S."/>
            <person name="Secka A."/>
            <person name="Antonio M."/>
            <person name="Oren A."/>
            <person name="Chaudhuri R.R."/>
            <person name="La Ragione R."/>
            <person name="Hildebrand F."/>
            <person name="Pallen M.J."/>
        </authorList>
    </citation>
    <scope>NUCLEOTIDE SEQUENCE</scope>
    <source>
        <strain evidence="14">ChiGjej2B2-16831</strain>
    </source>
</reference>
<evidence type="ECO:0000256" key="10">
    <source>
        <dbReference type="HAMAP-Rule" id="MF_00185"/>
    </source>
</evidence>